<sequence>MAESTLFSIATNVPTTIGSLVNRQASLLWKLESDLKSLEGTLKSIKAVILDAEKKQAQNDRPCGSVRKLKDVLLDAEDVLEEFEFQAPGWGQVVRQNRSTIRKVSQFFSSSNPFALDIKLVMKSRRLEKG</sequence>
<evidence type="ECO:0000313" key="2">
    <source>
        <dbReference type="Proteomes" id="UP001163603"/>
    </source>
</evidence>
<dbReference type="Proteomes" id="UP001163603">
    <property type="component" value="Chromosome 2"/>
</dbReference>
<evidence type="ECO:0000313" key="1">
    <source>
        <dbReference type="EMBL" id="KAJ0047787.1"/>
    </source>
</evidence>
<comment type="caution">
    <text evidence="1">The sequence shown here is derived from an EMBL/GenBank/DDBJ whole genome shotgun (WGS) entry which is preliminary data.</text>
</comment>
<reference evidence="2" key="1">
    <citation type="journal article" date="2023" name="G3 (Bethesda)">
        <title>Genome assembly and association tests identify interacting loci associated with vigor, precocity, and sex in interspecific pistachio rootstocks.</title>
        <authorList>
            <person name="Palmer W."/>
            <person name="Jacygrad E."/>
            <person name="Sagayaradj S."/>
            <person name="Cavanaugh K."/>
            <person name="Han R."/>
            <person name="Bertier L."/>
            <person name="Beede B."/>
            <person name="Kafkas S."/>
            <person name="Golino D."/>
            <person name="Preece J."/>
            <person name="Michelmore R."/>
        </authorList>
    </citation>
    <scope>NUCLEOTIDE SEQUENCE [LARGE SCALE GENOMIC DNA]</scope>
</reference>
<gene>
    <name evidence="1" type="ORF">Pint_16987</name>
</gene>
<keyword evidence="2" id="KW-1185">Reference proteome</keyword>
<dbReference type="EMBL" id="CM047737">
    <property type="protein sequence ID" value="KAJ0047787.1"/>
    <property type="molecule type" value="Genomic_DNA"/>
</dbReference>
<name>A0ACC0ZCE3_9ROSI</name>
<accession>A0ACC0ZCE3</accession>
<organism evidence="1 2">
    <name type="scientific">Pistacia integerrima</name>
    <dbReference type="NCBI Taxonomy" id="434235"/>
    <lineage>
        <taxon>Eukaryota</taxon>
        <taxon>Viridiplantae</taxon>
        <taxon>Streptophyta</taxon>
        <taxon>Embryophyta</taxon>
        <taxon>Tracheophyta</taxon>
        <taxon>Spermatophyta</taxon>
        <taxon>Magnoliopsida</taxon>
        <taxon>eudicotyledons</taxon>
        <taxon>Gunneridae</taxon>
        <taxon>Pentapetalae</taxon>
        <taxon>rosids</taxon>
        <taxon>malvids</taxon>
        <taxon>Sapindales</taxon>
        <taxon>Anacardiaceae</taxon>
        <taxon>Pistacia</taxon>
    </lineage>
</organism>
<proteinExistence type="predicted"/>
<protein>
    <submittedName>
        <fullName evidence="1">Uncharacterized protein</fullName>
    </submittedName>
</protein>